<dbReference type="InterPro" id="IPR029369">
    <property type="entry name" value="HDNR"/>
</dbReference>
<reference evidence="3" key="1">
    <citation type="submission" date="2025-08" db="UniProtKB">
        <authorList>
            <consortium name="RefSeq"/>
        </authorList>
    </citation>
    <scope>IDENTIFICATION</scope>
    <source>
        <tissue evidence="3">Kidney</tissue>
    </source>
</reference>
<dbReference type="PANTHER" id="PTHR35440">
    <property type="entry name" value="TESTIS-EXPRESSED PROTEIN 36"/>
    <property type="match status" value="1"/>
</dbReference>
<evidence type="ECO:0000313" key="3">
    <source>
        <dbReference type="RefSeq" id="XP_012877342.1"/>
    </source>
</evidence>
<dbReference type="AlphaFoldDB" id="A0A1S3FN98"/>
<gene>
    <name evidence="3" type="primary">Tex36</name>
</gene>
<dbReference type="OrthoDB" id="10003408at2759"/>
<accession>A0A1S3FN98</accession>
<dbReference type="InParanoid" id="A0A1S3FN98"/>
<keyword evidence="2" id="KW-1185">Reference proteome</keyword>
<dbReference type="PANTHER" id="PTHR35440:SF1">
    <property type="entry name" value="TESTIS-EXPRESSED PROTEIN 36"/>
    <property type="match status" value="1"/>
</dbReference>
<dbReference type="CTD" id="387718"/>
<dbReference type="RefSeq" id="XP_012877342.1">
    <property type="nucleotide sequence ID" value="XM_013021888.1"/>
</dbReference>
<evidence type="ECO:0000313" key="2">
    <source>
        <dbReference type="Proteomes" id="UP000081671"/>
    </source>
</evidence>
<dbReference type="Pfam" id="PF15115">
    <property type="entry name" value="HDNR"/>
    <property type="match status" value="1"/>
</dbReference>
<name>A0A1S3FN98_DIPOR</name>
<dbReference type="KEGG" id="dord:105989715"/>
<organism evidence="2 3">
    <name type="scientific">Dipodomys ordii</name>
    <name type="common">Ord's kangaroo rat</name>
    <dbReference type="NCBI Taxonomy" id="10020"/>
    <lineage>
        <taxon>Eukaryota</taxon>
        <taxon>Metazoa</taxon>
        <taxon>Chordata</taxon>
        <taxon>Craniata</taxon>
        <taxon>Vertebrata</taxon>
        <taxon>Euteleostomi</taxon>
        <taxon>Mammalia</taxon>
        <taxon>Eutheria</taxon>
        <taxon>Euarchontoglires</taxon>
        <taxon>Glires</taxon>
        <taxon>Rodentia</taxon>
        <taxon>Castorimorpha</taxon>
        <taxon>Heteromyidae</taxon>
        <taxon>Dipodomyinae</taxon>
        <taxon>Dipodomys</taxon>
    </lineage>
</organism>
<sequence>MAKGRRFKPALDKDGRWFPHIGLTQKTPESITSGMLKEPHCPHLIGQLESKLPPIFKIREKQAVNNSFPFSMHDNRHSLENTGYYFDTGLGRKKISADKGQHVSRNFNLWACDYIPSCLDGFPNKPLPGVCTEAVVISSFRRFPRCYSEGWSALKLIPETSCAELLKRKSKNVRLLSLAGKKRSLSLIGQRVDYAFCVEICRPFAISVKMDVIIIETGVSRRQA</sequence>
<feature type="domain" description="Domain of unknown function with conserved HDNR motif" evidence="1">
    <location>
        <begin position="1"/>
        <end position="171"/>
    </location>
</feature>
<dbReference type="Proteomes" id="UP000081671">
    <property type="component" value="Unplaced"/>
</dbReference>
<dbReference type="STRING" id="10020.ENSDORP00000011420"/>
<dbReference type="GeneID" id="105989715"/>
<protein>
    <submittedName>
        <fullName evidence="3">Testis-expressed sequence 36 protein</fullName>
    </submittedName>
</protein>
<proteinExistence type="predicted"/>
<evidence type="ECO:0000259" key="1">
    <source>
        <dbReference type="Pfam" id="PF15115"/>
    </source>
</evidence>